<dbReference type="PROSITE" id="PS51767">
    <property type="entry name" value="PEPTIDASE_A1"/>
    <property type="match status" value="1"/>
</dbReference>
<dbReference type="EMBL" id="JH930468">
    <property type="protein sequence ID" value="EKM61603.1"/>
    <property type="molecule type" value="Genomic_DNA"/>
</dbReference>
<evidence type="ECO:0000256" key="2">
    <source>
        <dbReference type="ARBA" id="ARBA00022750"/>
    </source>
</evidence>
<keyword evidence="3" id="KW-0645">Protease</keyword>
<dbReference type="Pfam" id="PF00026">
    <property type="entry name" value="Asp"/>
    <property type="match status" value="1"/>
</dbReference>
<comment type="similarity">
    <text evidence="1 3">Belongs to the peptidase A1 family.</text>
</comment>
<dbReference type="InterPro" id="IPR021109">
    <property type="entry name" value="Peptidase_aspartic_dom_sf"/>
</dbReference>
<dbReference type="PROSITE" id="PS00141">
    <property type="entry name" value="ASP_PROTEASE"/>
    <property type="match status" value="1"/>
</dbReference>
<dbReference type="AlphaFoldDB" id="K5WCA7"/>
<evidence type="ECO:0000259" key="4">
    <source>
        <dbReference type="PROSITE" id="PS51767"/>
    </source>
</evidence>
<dbReference type="OrthoDB" id="660550at2759"/>
<keyword evidence="3" id="KW-0378">Hydrolase</keyword>
<proteinExistence type="inferred from homology"/>
<keyword evidence="6" id="KW-1185">Reference proteome</keyword>
<dbReference type="GO" id="GO:0004190">
    <property type="term" value="F:aspartic-type endopeptidase activity"/>
    <property type="evidence" value="ECO:0007669"/>
    <property type="project" value="UniProtKB-KW"/>
</dbReference>
<dbReference type="InterPro" id="IPR033121">
    <property type="entry name" value="PEPTIDASE_A1"/>
</dbReference>
<dbReference type="InterPro" id="IPR001461">
    <property type="entry name" value="Aspartic_peptidase_A1"/>
</dbReference>
<dbReference type="PRINTS" id="PR00792">
    <property type="entry name" value="PEPSIN"/>
</dbReference>
<dbReference type="KEGG" id="pco:PHACADRAFT_84864"/>
<dbReference type="InParanoid" id="K5WCA7"/>
<organism evidence="5 6">
    <name type="scientific">Phanerochaete carnosa (strain HHB-10118-sp)</name>
    <name type="common">White-rot fungus</name>
    <name type="synonym">Peniophora carnosa</name>
    <dbReference type="NCBI Taxonomy" id="650164"/>
    <lineage>
        <taxon>Eukaryota</taxon>
        <taxon>Fungi</taxon>
        <taxon>Dikarya</taxon>
        <taxon>Basidiomycota</taxon>
        <taxon>Agaricomycotina</taxon>
        <taxon>Agaricomycetes</taxon>
        <taxon>Polyporales</taxon>
        <taxon>Phanerochaetaceae</taxon>
        <taxon>Phanerochaete</taxon>
    </lineage>
</organism>
<dbReference type="GeneID" id="18920471"/>
<protein>
    <recommendedName>
        <fullName evidence="4">Peptidase A1 domain-containing protein</fullName>
    </recommendedName>
</protein>
<dbReference type="HOGENOM" id="CLU_038846_1_0_1"/>
<dbReference type="RefSeq" id="XP_007391010.1">
    <property type="nucleotide sequence ID" value="XM_007390948.1"/>
</dbReference>
<evidence type="ECO:0000256" key="1">
    <source>
        <dbReference type="ARBA" id="ARBA00007447"/>
    </source>
</evidence>
<dbReference type="GO" id="GO:0006508">
    <property type="term" value="P:proteolysis"/>
    <property type="evidence" value="ECO:0007669"/>
    <property type="project" value="UniProtKB-KW"/>
</dbReference>
<dbReference type="FunCoup" id="K5WCA7">
    <property type="interactions" value="60"/>
</dbReference>
<dbReference type="Gene3D" id="2.40.70.10">
    <property type="entry name" value="Acid Proteases"/>
    <property type="match status" value="2"/>
</dbReference>
<name>K5WCA7_PHACS</name>
<dbReference type="MEROPS" id="A01.019"/>
<gene>
    <name evidence="5" type="ORF">PHACADRAFT_84864</name>
</gene>
<evidence type="ECO:0000313" key="6">
    <source>
        <dbReference type="Proteomes" id="UP000008370"/>
    </source>
</evidence>
<dbReference type="InterPro" id="IPR001969">
    <property type="entry name" value="Aspartic_peptidase_AS"/>
</dbReference>
<evidence type="ECO:0000313" key="5">
    <source>
        <dbReference type="EMBL" id="EKM61603.1"/>
    </source>
</evidence>
<dbReference type="Proteomes" id="UP000008370">
    <property type="component" value="Unassembled WGS sequence"/>
</dbReference>
<sequence>VTDNLFSQGTIPQDLVAVSFEPTTSDSITNGELTFGGTDSSRFTGSISFAPLTTTSPASAFWGIDESITYGTSKTSILTETAGIVDTGTTLLLIASDALTRYQSATGSVEDETTGLLRVTTAQFTNLQSLFFNINGVTYEFTANAQAWPRALNTAIGGNTDSIYLIVGSIGTPTGEGLDFINGQAWLERFYAVFDTTNRQVGFATTSFTDATTN</sequence>
<dbReference type="PANTHER" id="PTHR47966:SF51">
    <property type="entry name" value="BETA-SITE APP-CLEAVING ENZYME, ISOFORM A-RELATED"/>
    <property type="match status" value="1"/>
</dbReference>
<reference evidence="5 6" key="1">
    <citation type="journal article" date="2012" name="BMC Genomics">
        <title>Comparative genomics of the white-rot fungi, Phanerochaete carnosa and P. chrysosporium, to elucidate the genetic basis of the distinct wood types they colonize.</title>
        <authorList>
            <person name="Suzuki H."/>
            <person name="MacDonald J."/>
            <person name="Syed K."/>
            <person name="Salamov A."/>
            <person name="Hori C."/>
            <person name="Aerts A."/>
            <person name="Henrissat B."/>
            <person name="Wiebenga A."/>
            <person name="vanKuyk P.A."/>
            <person name="Barry K."/>
            <person name="Lindquist E."/>
            <person name="LaButti K."/>
            <person name="Lapidus A."/>
            <person name="Lucas S."/>
            <person name="Coutinho P."/>
            <person name="Gong Y."/>
            <person name="Samejima M."/>
            <person name="Mahadevan R."/>
            <person name="Abou-Zaid M."/>
            <person name="de Vries R.P."/>
            <person name="Igarashi K."/>
            <person name="Yadav J.S."/>
            <person name="Grigoriev I.V."/>
            <person name="Master E.R."/>
        </authorList>
    </citation>
    <scope>NUCLEOTIDE SEQUENCE [LARGE SCALE GENOMIC DNA]</scope>
    <source>
        <strain evidence="5 6">HHB-10118-sp</strain>
    </source>
</reference>
<evidence type="ECO:0000256" key="3">
    <source>
        <dbReference type="RuleBase" id="RU000454"/>
    </source>
</evidence>
<dbReference type="PANTHER" id="PTHR47966">
    <property type="entry name" value="BETA-SITE APP-CLEAVING ENZYME, ISOFORM A-RELATED"/>
    <property type="match status" value="1"/>
</dbReference>
<feature type="domain" description="Peptidase A1" evidence="4">
    <location>
        <begin position="1"/>
        <end position="204"/>
    </location>
</feature>
<feature type="non-terminal residue" evidence="5">
    <location>
        <position position="214"/>
    </location>
</feature>
<dbReference type="SUPFAM" id="SSF50630">
    <property type="entry name" value="Acid proteases"/>
    <property type="match status" value="1"/>
</dbReference>
<keyword evidence="2 3" id="KW-0064">Aspartyl protease</keyword>
<accession>K5WCA7</accession>